<reference evidence="2 3" key="1">
    <citation type="submission" date="2018-03" db="EMBL/GenBank/DDBJ databases">
        <title>Draft genome sequence of Rohu Carp (Labeo rohita).</title>
        <authorList>
            <person name="Das P."/>
            <person name="Kushwaha B."/>
            <person name="Joshi C.G."/>
            <person name="Kumar D."/>
            <person name="Nagpure N.S."/>
            <person name="Sahoo L."/>
            <person name="Das S.P."/>
            <person name="Bit A."/>
            <person name="Patnaik S."/>
            <person name="Meher P.K."/>
            <person name="Jayasankar P."/>
            <person name="Koringa P.G."/>
            <person name="Patel N.V."/>
            <person name="Hinsu A.T."/>
            <person name="Kumar R."/>
            <person name="Pandey M."/>
            <person name="Agarwal S."/>
            <person name="Srivastava S."/>
            <person name="Singh M."/>
            <person name="Iquebal M.A."/>
            <person name="Jaiswal S."/>
            <person name="Angadi U.B."/>
            <person name="Kumar N."/>
            <person name="Raza M."/>
            <person name="Shah T.M."/>
            <person name="Rai A."/>
            <person name="Jena J.K."/>
        </authorList>
    </citation>
    <scope>NUCLEOTIDE SEQUENCE [LARGE SCALE GENOMIC DNA]</scope>
    <source>
        <strain evidence="2">DASCIFA01</strain>
        <tissue evidence="2">Testis</tissue>
    </source>
</reference>
<dbReference type="AlphaFoldDB" id="A0A498M9K3"/>
<evidence type="ECO:0000313" key="3">
    <source>
        <dbReference type="Proteomes" id="UP000290572"/>
    </source>
</evidence>
<dbReference type="Gene3D" id="3.30.420.10">
    <property type="entry name" value="Ribonuclease H-like superfamily/Ribonuclease H"/>
    <property type="match status" value="1"/>
</dbReference>
<accession>A0A498M9K3</accession>
<dbReference type="GO" id="GO:0003676">
    <property type="term" value="F:nucleic acid binding"/>
    <property type="evidence" value="ECO:0007669"/>
    <property type="project" value="InterPro"/>
</dbReference>
<sequence>MSPNLRSLVPTTVSLCDAEKDNDPKHTSRLCKGYLTKKESDGVLRQMTWPPQSLDLNPIEMVWDMIVVTCWLLYKWHCKCNNLSDAEVMRMYAFKSYIAQGLCKSGKSLEKNRGWPSSGISSDYETKKRQGPTAPIPIPDVRLDATAHWIIMSEKKGRCRVPGCKGTPNAKCRKCNAHLCFTSTTNCFLKFHTE</sequence>
<feature type="region of interest" description="Disordered" evidence="1">
    <location>
        <begin position="110"/>
        <end position="138"/>
    </location>
</feature>
<evidence type="ECO:0000313" key="2">
    <source>
        <dbReference type="EMBL" id="RXN15934.1"/>
    </source>
</evidence>
<protein>
    <submittedName>
        <fullName evidence="2">PiggyBac transposable element-derived 2-like protein</fullName>
    </submittedName>
</protein>
<evidence type="ECO:0000256" key="1">
    <source>
        <dbReference type="SAM" id="MobiDB-lite"/>
    </source>
</evidence>
<keyword evidence="3" id="KW-1185">Reference proteome</keyword>
<dbReference type="Proteomes" id="UP000290572">
    <property type="component" value="Unassembled WGS sequence"/>
</dbReference>
<gene>
    <name evidence="2" type="ORF">ROHU_008556</name>
</gene>
<organism evidence="2 3">
    <name type="scientific">Labeo rohita</name>
    <name type="common">Indian major carp</name>
    <name type="synonym">Cyprinus rohita</name>
    <dbReference type="NCBI Taxonomy" id="84645"/>
    <lineage>
        <taxon>Eukaryota</taxon>
        <taxon>Metazoa</taxon>
        <taxon>Chordata</taxon>
        <taxon>Craniata</taxon>
        <taxon>Vertebrata</taxon>
        <taxon>Euteleostomi</taxon>
        <taxon>Actinopterygii</taxon>
        <taxon>Neopterygii</taxon>
        <taxon>Teleostei</taxon>
        <taxon>Ostariophysi</taxon>
        <taxon>Cypriniformes</taxon>
        <taxon>Cyprinidae</taxon>
        <taxon>Labeoninae</taxon>
        <taxon>Labeonini</taxon>
        <taxon>Labeo</taxon>
    </lineage>
</organism>
<dbReference type="EMBL" id="QBIY01012817">
    <property type="protein sequence ID" value="RXN15934.1"/>
    <property type="molecule type" value="Genomic_DNA"/>
</dbReference>
<proteinExistence type="predicted"/>
<comment type="caution">
    <text evidence="2">The sequence shown here is derived from an EMBL/GenBank/DDBJ whole genome shotgun (WGS) entry which is preliminary data.</text>
</comment>
<name>A0A498M9K3_LABRO</name>
<dbReference type="STRING" id="84645.A0A498M9K3"/>
<dbReference type="PANTHER" id="PTHR47272:SF1">
    <property type="entry name" value="PIGGYBAC TRANSPOSABLE ELEMENT-DERIVED PROTEIN 3-LIKE"/>
    <property type="match status" value="1"/>
</dbReference>
<dbReference type="InterPro" id="IPR036397">
    <property type="entry name" value="RNaseH_sf"/>
</dbReference>
<dbReference type="PANTHER" id="PTHR47272">
    <property type="entry name" value="DDE_TNP_1_7 DOMAIN-CONTAINING PROTEIN"/>
    <property type="match status" value="1"/>
</dbReference>